<dbReference type="Proteomes" id="UP000297475">
    <property type="component" value="Unassembled WGS sequence"/>
</dbReference>
<proteinExistence type="inferred from homology"/>
<dbReference type="EMBL" id="SRMF01000001">
    <property type="protein sequence ID" value="TGG95740.1"/>
    <property type="molecule type" value="Genomic_DNA"/>
</dbReference>
<sequence>MGADMRQRWIIVGHGMVAMRLLREIVALRPEQVQLVCIGEEALPGYSRIGLSDVLAGKRDIDSLQDVATDWYERHDIQSLHGRVVTIDRPRKRVTLADGNILHYDRLLLATGSAPRLPDVPGIDLPQVRPFRTVEDVCSLLAVAPGSRAVVLGGGLLGLEAAVGLAGRGVEVTLVHREGWLMNRQLDRQAGDWLEEALAQRGVRFLKNTEAAAIEPEGAACRVDLVSGERLPADVVVPAIGIVPRVDLARDAGLEVGRGVVVNDWLQTSDAAICALGECAEHRGTGYGLVAPLYEQARVLARQLVTGQGSYTGSAVSTQLKVSGVPVFSAGAVEAEDPNDLIVWRDEAHREYRKLILRNNRLVGAVLFGDVRDGQFYQDLIERQVDVSTVRQTLVFGAAFCTELPAQKIEIPEQVAA</sequence>
<dbReference type="InterPro" id="IPR050260">
    <property type="entry name" value="FAD-bd_OxRdtase"/>
</dbReference>
<dbReference type="PANTHER" id="PTHR43429">
    <property type="entry name" value="PYRIDINE NUCLEOTIDE-DISULFIDE OXIDOREDUCTASE DOMAIN-CONTAINING"/>
    <property type="match status" value="1"/>
</dbReference>
<feature type="domain" description="NADH-rubredoxin oxidoreductase C-terminal" evidence="6">
    <location>
        <begin position="317"/>
        <end position="384"/>
    </location>
</feature>
<gene>
    <name evidence="7" type="ORF">E4656_04845</name>
</gene>
<dbReference type="OrthoDB" id="9768666at2"/>
<dbReference type="InterPro" id="IPR016156">
    <property type="entry name" value="FAD/NAD-linked_Rdtase_dimer_sf"/>
</dbReference>
<dbReference type="InterPro" id="IPR036188">
    <property type="entry name" value="FAD/NAD-bd_sf"/>
</dbReference>
<comment type="cofactor">
    <cofactor evidence="1">
        <name>FAD</name>
        <dbReference type="ChEBI" id="CHEBI:57692"/>
    </cofactor>
</comment>
<dbReference type="AlphaFoldDB" id="A0A4Z0WFD6"/>
<evidence type="ECO:0000256" key="1">
    <source>
        <dbReference type="ARBA" id="ARBA00001974"/>
    </source>
</evidence>
<dbReference type="Gene3D" id="3.30.390.30">
    <property type="match status" value="1"/>
</dbReference>
<dbReference type="Pfam" id="PF07992">
    <property type="entry name" value="Pyr_redox_2"/>
    <property type="match status" value="1"/>
</dbReference>
<dbReference type="PRINTS" id="PR00368">
    <property type="entry name" value="FADPNR"/>
</dbReference>
<evidence type="ECO:0000313" key="7">
    <source>
        <dbReference type="EMBL" id="TGG95740.1"/>
    </source>
</evidence>
<evidence type="ECO:0000256" key="4">
    <source>
        <dbReference type="ARBA" id="ARBA00022827"/>
    </source>
</evidence>
<dbReference type="Pfam" id="PF18267">
    <property type="entry name" value="Rubredoxin_C"/>
    <property type="match status" value="1"/>
</dbReference>
<dbReference type="InterPro" id="IPR041575">
    <property type="entry name" value="Rubredoxin_C"/>
</dbReference>
<evidence type="ECO:0000259" key="6">
    <source>
        <dbReference type="Pfam" id="PF18267"/>
    </source>
</evidence>
<keyword evidence="3" id="KW-0285">Flavoprotein</keyword>
<dbReference type="InterPro" id="IPR023753">
    <property type="entry name" value="FAD/NAD-binding_dom"/>
</dbReference>
<feature type="domain" description="FAD/NAD(P)-binding" evidence="5">
    <location>
        <begin position="9"/>
        <end position="284"/>
    </location>
</feature>
<evidence type="ECO:0000256" key="2">
    <source>
        <dbReference type="ARBA" id="ARBA00006442"/>
    </source>
</evidence>
<comment type="similarity">
    <text evidence="2">Belongs to the FAD-dependent oxidoreductase family.</text>
</comment>
<protein>
    <submittedName>
        <fullName evidence="7">NAD(P)/FAD-dependent oxidoreductase</fullName>
    </submittedName>
</protein>
<name>A0A4Z0WFD6_9GAMM</name>
<comment type="caution">
    <text evidence="7">The sequence shown here is derived from an EMBL/GenBank/DDBJ whole genome shotgun (WGS) entry which is preliminary data.</text>
</comment>
<organism evidence="7 8">
    <name type="scientific">Natronospirillum operosum</name>
    <dbReference type="NCBI Taxonomy" id="2759953"/>
    <lineage>
        <taxon>Bacteria</taxon>
        <taxon>Pseudomonadati</taxon>
        <taxon>Pseudomonadota</taxon>
        <taxon>Gammaproteobacteria</taxon>
        <taxon>Oceanospirillales</taxon>
        <taxon>Natronospirillaceae</taxon>
        <taxon>Natronospirillum</taxon>
    </lineage>
</organism>
<keyword evidence="4" id="KW-0274">FAD</keyword>
<evidence type="ECO:0000256" key="3">
    <source>
        <dbReference type="ARBA" id="ARBA00022630"/>
    </source>
</evidence>
<dbReference type="SUPFAM" id="SSF51905">
    <property type="entry name" value="FAD/NAD(P)-binding domain"/>
    <property type="match status" value="2"/>
</dbReference>
<evidence type="ECO:0000259" key="5">
    <source>
        <dbReference type="Pfam" id="PF07992"/>
    </source>
</evidence>
<dbReference type="PRINTS" id="PR00411">
    <property type="entry name" value="PNDRDTASEI"/>
</dbReference>
<dbReference type="GO" id="GO:0016491">
    <property type="term" value="F:oxidoreductase activity"/>
    <property type="evidence" value="ECO:0007669"/>
    <property type="project" value="InterPro"/>
</dbReference>
<dbReference type="Gene3D" id="3.50.50.60">
    <property type="entry name" value="FAD/NAD(P)-binding domain"/>
    <property type="match status" value="2"/>
</dbReference>
<dbReference type="PANTHER" id="PTHR43429:SF3">
    <property type="entry name" value="NITRITE REDUCTASE [NAD(P)H]"/>
    <property type="match status" value="1"/>
</dbReference>
<accession>A0A4Z0WFD6</accession>
<keyword evidence="8" id="KW-1185">Reference proteome</keyword>
<reference evidence="7 8" key="1">
    <citation type="submission" date="2019-04" db="EMBL/GenBank/DDBJ databases">
        <title>Natronospirillum operosus gen. nov., sp. nov., a haloalkaliphilic satellite isolated from decaying biomass of laboratory culture of cyanobacterium Geitlerinema sp. and proposal of Natronospirillaceae fam. nov. and Saccharospirillaceae fam. nov.</title>
        <authorList>
            <person name="Kevbrin V."/>
            <person name="Boltyanskaya Y."/>
            <person name="Koziaeva V."/>
            <person name="Grouzdev D.S."/>
            <person name="Park M."/>
            <person name="Cho J."/>
        </authorList>
    </citation>
    <scope>NUCLEOTIDE SEQUENCE [LARGE SCALE GENOMIC DNA]</scope>
    <source>
        <strain evidence="7 8">G-116</strain>
    </source>
</reference>
<evidence type="ECO:0000313" key="8">
    <source>
        <dbReference type="Proteomes" id="UP000297475"/>
    </source>
</evidence>